<proteinExistence type="predicted"/>
<organism evidence="1 2">
    <name type="scientific">Butyricicoccus pullicaecorum</name>
    <dbReference type="NCBI Taxonomy" id="501571"/>
    <lineage>
        <taxon>Bacteria</taxon>
        <taxon>Bacillati</taxon>
        <taxon>Bacillota</taxon>
        <taxon>Clostridia</taxon>
        <taxon>Eubacteriales</taxon>
        <taxon>Butyricicoccaceae</taxon>
        <taxon>Butyricicoccus</taxon>
    </lineage>
</organism>
<sequence>MPNKQKSALIGALCAFAMIVTLGLSFILSSNLFQDGKSTLVLPSDTEQQGMIDEQTEDFAQQNESKIAQITVDPSNVQAVIASLSRPSSYSCSVTNTLYWDGGAGTLQCRQYARDGAYRVETLNGDGVITQVQLQYDGKIYAWDAGSSTYYSGQAGSFSPGEAAMLPTYETVCELPADQIQEAELTELSGQPMIRVTAVQDGRTAEYIVSAVTGLLYSASFSQEGTRTQFIQTSVLSLERPADNLFTLPGQNHTIFVDA</sequence>
<comment type="caution">
    <text evidence="1">The sequence shown here is derived from an EMBL/GenBank/DDBJ whole genome shotgun (WGS) entry which is preliminary data.</text>
</comment>
<protein>
    <submittedName>
        <fullName evidence="1">Uncharacterized protein</fullName>
    </submittedName>
</protein>
<reference evidence="2" key="1">
    <citation type="submission" date="2017-04" db="EMBL/GenBank/DDBJ databases">
        <title>Function of individual gut microbiota members based on whole genome sequencing of pure cultures obtained from chicken caecum.</title>
        <authorList>
            <person name="Medvecky M."/>
            <person name="Cejkova D."/>
            <person name="Polansky O."/>
            <person name="Karasova D."/>
            <person name="Kubasova T."/>
            <person name="Cizek A."/>
            <person name="Rychlik I."/>
        </authorList>
    </citation>
    <scope>NUCLEOTIDE SEQUENCE [LARGE SCALE GENOMIC DNA]</scope>
    <source>
        <strain evidence="2">An180</strain>
    </source>
</reference>
<evidence type="ECO:0000313" key="2">
    <source>
        <dbReference type="Proteomes" id="UP000195897"/>
    </source>
</evidence>
<evidence type="ECO:0000313" key="1">
    <source>
        <dbReference type="EMBL" id="OUP53647.1"/>
    </source>
</evidence>
<dbReference type="AlphaFoldDB" id="A0A1Y4LAB2"/>
<gene>
    <name evidence="1" type="ORF">B5F17_03420</name>
</gene>
<name>A0A1Y4LAB2_9FIRM</name>
<dbReference type="EMBL" id="NFKK01000003">
    <property type="protein sequence ID" value="OUP53647.1"/>
    <property type="molecule type" value="Genomic_DNA"/>
</dbReference>
<accession>A0A1Y4LAB2</accession>
<dbReference type="Proteomes" id="UP000195897">
    <property type="component" value="Unassembled WGS sequence"/>
</dbReference>
<dbReference type="RefSeq" id="WP_087370829.1">
    <property type="nucleotide sequence ID" value="NZ_NFKK01000003.1"/>
</dbReference>